<dbReference type="RefSeq" id="WP_190190675.1">
    <property type="nucleotide sequence ID" value="NZ_BMVU01000011.1"/>
</dbReference>
<proteinExistence type="predicted"/>
<organism evidence="1 2">
    <name type="scientific">Streptomyces minutiscleroticus</name>
    <dbReference type="NCBI Taxonomy" id="68238"/>
    <lineage>
        <taxon>Bacteria</taxon>
        <taxon>Bacillati</taxon>
        <taxon>Actinomycetota</taxon>
        <taxon>Actinomycetes</taxon>
        <taxon>Kitasatosporales</taxon>
        <taxon>Streptomycetaceae</taxon>
        <taxon>Streptomyces</taxon>
    </lineage>
</organism>
<reference evidence="1" key="2">
    <citation type="submission" date="2020-09" db="EMBL/GenBank/DDBJ databases">
        <authorList>
            <person name="Sun Q."/>
            <person name="Ohkuma M."/>
        </authorList>
    </citation>
    <scope>NUCLEOTIDE SEQUENCE</scope>
    <source>
        <strain evidence="1">JCM 4790</strain>
    </source>
</reference>
<sequence length="55" mass="6506">MDGRFDTRPGDEKEAPIYFRLLQERGDVPAEVRELAERTWRDVGRAMDFKRGRPI</sequence>
<reference evidence="1" key="1">
    <citation type="journal article" date="2014" name="Int. J. Syst. Evol. Microbiol.">
        <title>Complete genome sequence of Corynebacterium casei LMG S-19264T (=DSM 44701T), isolated from a smear-ripened cheese.</title>
        <authorList>
            <consortium name="US DOE Joint Genome Institute (JGI-PGF)"/>
            <person name="Walter F."/>
            <person name="Albersmeier A."/>
            <person name="Kalinowski J."/>
            <person name="Ruckert C."/>
        </authorList>
    </citation>
    <scope>NUCLEOTIDE SEQUENCE</scope>
    <source>
        <strain evidence="1">JCM 4790</strain>
    </source>
</reference>
<protein>
    <submittedName>
        <fullName evidence="1">Uncharacterized protein</fullName>
    </submittedName>
</protein>
<dbReference type="Proteomes" id="UP000619244">
    <property type="component" value="Unassembled WGS sequence"/>
</dbReference>
<comment type="caution">
    <text evidence="1">The sequence shown here is derived from an EMBL/GenBank/DDBJ whole genome shotgun (WGS) entry which is preliminary data.</text>
</comment>
<dbReference type="AlphaFoldDB" id="A0A918NHC4"/>
<gene>
    <name evidence="1" type="ORF">GCM10010358_29600</name>
</gene>
<accession>A0A918NHC4</accession>
<evidence type="ECO:0000313" key="1">
    <source>
        <dbReference type="EMBL" id="GGX73194.1"/>
    </source>
</evidence>
<dbReference type="EMBL" id="BMVU01000011">
    <property type="protein sequence ID" value="GGX73194.1"/>
    <property type="molecule type" value="Genomic_DNA"/>
</dbReference>
<evidence type="ECO:0000313" key="2">
    <source>
        <dbReference type="Proteomes" id="UP000619244"/>
    </source>
</evidence>
<name>A0A918NHC4_9ACTN</name>
<keyword evidence="2" id="KW-1185">Reference proteome</keyword>